<dbReference type="STRING" id="471855.Shel_25110"/>
<dbReference type="eggNOG" id="ENOG5030J8B">
    <property type="taxonomic scope" value="Bacteria"/>
</dbReference>
<organism evidence="2 3">
    <name type="scientific">Slackia heliotrinireducens (strain ATCC 29202 / DSM 20476 / NCTC 11029 / RHS 1)</name>
    <name type="common">Peptococcus heliotrinreducens</name>
    <dbReference type="NCBI Taxonomy" id="471855"/>
    <lineage>
        <taxon>Bacteria</taxon>
        <taxon>Bacillati</taxon>
        <taxon>Actinomycetota</taxon>
        <taxon>Coriobacteriia</taxon>
        <taxon>Eggerthellales</taxon>
        <taxon>Eggerthellaceae</taxon>
        <taxon>Slackia</taxon>
    </lineage>
</organism>
<name>C7N2L0_SLAHD</name>
<protein>
    <recommendedName>
        <fullName evidence="1">Putative Se/S carrier protein-like domain-containing protein</fullName>
    </recommendedName>
</protein>
<dbReference type="KEGG" id="shi:Shel_25110"/>
<gene>
    <name evidence="2" type="ordered locus">Shel_25110</name>
</gene>
<dbReference type="InterPro" id="IPR021778">
    <property type="entry name" value="Se/S_carrier-like"/>
</dbReference>
<evidence type="ECO:0000313" key="2">
    <source>
        <dbReference type="EMBL" id="ACV23518.1"/>
    </source>
</evidence>
<keyword evidence="3" id="KW-1185">Reference proteome</keyword>
<proteinExistence type="predicted"/>
<accession>C7N2L0</accession>
<dbReference type="AlphaFoldDB" id="C7N2L0"/>
<reference evidence="2 3" key="1">
    <citation type="journal article" date="2009" name="Stand. Genomic Sci.">
        <title>Complete genome sequence of Slackia heliotrinireducens type strain (RHS 1).</title>
        <authorList>
            <person name="Pukall R."/>
            <person name="Lapidus A."/>
            <person name="Nolan M."/>
            <person name="Copeland A."/>
            <person name="Glavina Del Rio T."/>
            <person name="Lucas S."/>
            <person name="Chen F."/>
            <person name="Tice H."/>
            <person name="Cheng J.F."/>
            <person name="Chertkov O."/>
            <person name="Bruce D."/>
            <person name="Goodwin L."/>
            <person name="Kuske C."/>
            <person name="Brettin T."/>
            <person name="Detter J.C."/>
            <person name="Han C."/>
            <person name="Pitluck S."/>
            <person name="Pati A."/>
            <person name="Mavrommatis K."/>
            <person name="Ivanova N."/>
            <person name="Ovchinnikova G."/>
            <person name="Chen A."/>
            <person name="Palaniappan K."/>
            <person name="Schneider S."/>
            <person name="Rohde M."/>
            <person name="Chain P."/>
            <person name="D'haeseleer P."/>
            <person name="Goker M."/>
            <person name="Bristow J."/>
            <person name="Eisen J.A."/>
            <person name="Markowitz V."/>
            <person name="Kyrpides N.C."/>
            <person name="Klenk H.P."/>
            <person name="Hugenholtz P."/>
        </authorList>
    </citation>
    <scope>NUCLEOTIDE SEQUENCE [LARGE SCALE GENOMIC DNA]</scope>
    <source>
        <strain evidence="3">ATCC 29202 / DSM 20476 / NCTC 11029 / RHS 1</strain>
    </source>
</reference>
<dbReference type="Pfam" id="PF11823">
    <property type="entry name" value="Se_S_carrier"/>
    <property type="match status" value="1"/>
</dbReference>
<feature type="domain" description="Putative Se/S carrier protein-like" evidence="1">
    <location>
        <begin position="15"/>
        <end position="73"/>
    </location>
</feature>
<dbReference type="HOGENOM" id="CLU_167443_0_0_11"/>
<evidence type="ECO:0000313" key="3">
    <source>
        <dbReference type="Proteomes" id="UP000002026"/>
    </source>
</evidence>
<dbReference type="EMBL" id="CP001684">
    <property type="protein sequence ID" value="ACV23518.1"/>
    <property type="molecule type" value="Genomic_DNA"/>
</dbReference>
<sequence length="82" mass="9122">MKLFKRSEGTKETLFVTFDTTTDALSFKAHAQSLGLEGKLGMIPRSLSADCGMAWEEPDRNEERLVEAIRSEGEGCHGPHRI</sequence>
<dbReference type="Proteomes" id="UP000002026">
    <property type="component" value="Chromosome"/>
</dbReference>
<evidence type="ECO:0000259" key="1">
    <source>
        <dbReference type="Pfam" id="PF11823"/>
    </source>
</evidence>